<dbReference type="Pfam" id="PF00106">
    <property type="entry name" value="adh_short"/>
    <property type="match status" value="1"/>
</dbReference>
<evidence type="ECO:0000256" key="1">
    <source>
        <dbReference type="ARBA" id="ARBA00006484"/>
    </source>
</evidence>
<dbReference type="STRING" id="743788.S8DXV1"/>
<organism evidence="4 5">
    <name type="scientific">Fomitopsis schrenkii</name>
    <name type="common">Brown rot fungus</name>
    <dbReference type="NCBI Taxonomy" id="2126942"/>
    <lineage>
        <taxon>Eukaryota</taxon>
        <taxon>Fungi</taxon>
        <taxon>Dikarya</taxon>
        <taxon>Basidiomycota</taxon>
        <taxon>Agaricomycotina</taxon>
        <taxon>Agaricomycetes</taxon>
        <taxon>Polyporales</taxon>
        <taxon>Fomitopsis</taxon>
    </lineage>
</organism>
<evidence type="ECO:0000313" key="5">
    <source>
        <dbReference type="Proteomes" id="UP000015241"/>
    </source>
</evidence>
<evidence type="ECO:0000256" key="3">
    <source>
        <dbReference type="SAM" id="Phobius"/>
    </source>
</evidence>
<dbReference type="InterPro" id="IPR051019">
    <property type="entry name" value="VLCFA-Steroid_DH"/>
</dbReference>
<dbReference type="Proteomes" id="UP000015241">
    <property type="component" value="Unassembled WGS sequence"/>
</dbReference>
<evidence type="ECO:0000313" key="4">
    <source>
        <dbReference type="EMBL" id="EPS95963.1"/>
    </source>
</evidence>
<dbReference type="InParanoid" id="S8DXV1"/>
<accession>S8DXV1</accession>
<sequence length="312" mass="34828">MVAQAAVQALAAVGIVLLIAPLYRLLSFIWFYFLRPSKAPEYLHAAPAYALITGATDGIGKALAKELYEQGFNLILHGRNEEKMRKVVEEVRGVGARDVLYFLADASRVDHDFEQMMAQYKNLHITVVVHNVGSQDFTKERIDGFSQADLMKIVNRNSIFPLYLTHTLLPQLRQSARTGPVLVQFMGSLASEICPPRFAMYAASKSFLKALTRGLDNDERVWGAPTGVRFEYLLTGQVQSNSMRLKPTLDTPTSETYAKAIVARMGCGYRVYCPYWVHAALKYSSVLAGEGVQDTYSAQRIADLIVVHEKQN</sequence>
<dbReference type="Gene3D" id="3.40.50.720">
    <property type="entry name" value="NAD(P)-binding Rossmann-like Domain"/>
    <property type="match status" value="1"/>
</dbReference>
<dbReference type="InterPro" id="IPR036291">
    <property type="entry name" value="NAD(P)-bd_dom_sf"/>
</dbReference>
<gene>
    <name evidence="4" type="ORF">FOMPIDRAFT_46859</name>
</gene>
<keyword evidence="3" id="KW-1133">Transmembrane helix</keyword>
<reference evidence="4 5" key="1">
    <citation type="journal article" date="2012" name="Science">
        <title>The Paleozoic origin of enzymatic lignin decomposition reconstructed from 31 fungal genomes.</title>
        <authorList>
            <person name="Floudas D."/>
            <person name="Binder M."/>
            <person name="Riley R."/>
            <person name="Barry K."/>
            <person name="Blanchette R.A."/>
            <person name="Henrissat B."/>
            <person name="Martinez A.T."/>
            <person name="Otillar R."/>
            <person name="Spatafora J.W."/>
            <person name="Yadav J.S."/>
            <person name="Aerts A."/>
            <person name="Benoit I."/>
            <person name="Boyd A."/>
            <person name="Carlson A."/>
            <person name="Copeland A."/>
            <person name="Coutinho P.M."/>
            <person name="de Vries R.P."/>
            <person name="Ferreira P."/>
            <person name="Findley K."/>
            <person name="Foster B."/>
            <person name="Gaskell J."/>
            <person name="Glotzer D."/>
            <person name="Gorecki P."/>
            <person name="Heitman J."/>
            <person name="Hesse C."/>
            <person name="Hori C."/>
            <person name="Igarashi K."/>
            <person name="Jurgens J.A."/>
            <person name="Kallen N."/>
            <person name="Kersten P."/>
            <person name="Kohler A."/>
            <person name="Kuees U."/>
            <person name="Kumar T.K.A."/>
            <person name="Kuo A."/>
            <person name="LaButti K."/>
            <person name="Larrondo L.F."/>
            <person name="Lindquist E."/>
            <person name="Ling A."/>
            <person name="Lombard V."/>
            <person name="Lucas S."/>
            <person name="Lundell T."/>
            <person name="Martin R."/>
            <person name="McLaughlin D.J."/>
            <person name="Morgenstern I."/>
            <person name="Morin E."/>
            <person name="Murat C."/>
            <person name="Nagy L.G."/>
            <person name="Nolan M."/>
            <person name="Ohm R.A."/>
            <person name="Patyshakuliyeva A."/>
            <person name="Rokas A."/>
            <person name="Ruiz-Duenas F.J."/>
            <person name="Sabat G."/>
            <person name="Salamov A."/>
            <person name="Samejima M."/>
            <person name="Schmutz J."/>
            <person name="Slot J.C."/>
            <person name="St John F."/>
            <person name="Stenlid J."/>
            <person name="Sun H."/>
            <person name="Sun S."/>
            <person name="Syed K."/>
            <person name="Tsang A."/>
            <person name="Wiebenga A."/>
            <person name="Young D."/>
            <person name="Pisabarro A."/>
            <person name="Eastwood D.C."/>
            <person name="Martin F."/>
            <person name="Cullen D."/>
            <person name="Grigoriev I.V."/>
            <person name="Hibbett D.S."/>
        </authorList>
    </citation>
    <scope>NUCLEOTIDE SEQUENCE</scope>
    <source>
        <strain evidence="5">FP-58527</strain>
    </source>
</reference>
<dbReference type="AlphaFoldDB" id="S8DXV1"/>
<dbReference type="OrthoDB" id="47007at2759"/>
<dbReference type="eggNOG" id="KOG1014">
    <property type="taxonomic scope" value="Eukaryota"/>
</dbReference>
<name>S8DXV1_FOMSC</name>
<dbReference type="GO" id="GO:0016491">
    <property type="term" value="F:oxidoreductase activity"/>
    <property type="evidence" value="ECO:0007669"/>
    <property type="project" value="UniProtKB-KW"/>
</dbReference>
<keyword evidence="2" id="KW-0560">Oxidoreductase</keyword>
<dbReference type="HOGENOM" id="CLU_010194_38_2_1"/>
<comment type="similarity">
    <text evidence="1">Belongs to the short-chain dehydrogenases/reductases (SDR) family.</text>
</comment>
<dbReference type="SUPFAM" id="SSF51735">
    <property type="entry name" value="NAD(P)-binding Rossmann-fold domains"/>
    <property type="match status" value="1"/>
</dbReference>
<evidence type="ECO:0000256" key="2">
    <source>
        <dbReference type="ARBA" id="ARBA00023002"/>
    </source>
</evidence>
<dbReference type="EMBL" id="KE504196">
    <property type="protein sequence ID" value="EPS95963.1"/>
    <property type="molecule type" value="Genomic_DNA"/>
</dbReference>
<protein>
    <submittedName>
        <fullName evidence="4">NAD-binding protein</fullName>
    </submittedName>
</protein>
<keyword evidence="3" id="KW-0472">Membrane</keyword>
<dbReference type="InterPro" id="IPR002347">
    <property type="entry name" value="SDR_fam"/>
</dbReference>
<dbReference type="GO" id="GO:0005783">
    <property type="term" value="C:endoplasmic reticulum"/>
    <property type="evidence" value="ECO:0007669"/>
    <property type="project" value="TreeGrafter"/>
</dbReference>
<dbReference type="PRINTS" id="PR00081">
    <property type="entry name" value="GDHRDH"/>
</dbReference>
<dbReference type="PANTHER" id="PTHR43899">
    <property type="entry name" value="RH59310P"/>
    <property type="match status" value="1"/>
</dbReference>
<proteinExistence type="inferred from homology"/>
<feature type="transmembrane region" description="Helical" evidence="3">
    <location>
        <begin position="6"/>
        <end position="33"/>
    </location>
</feature>
<keyword evidence="5" id="KW-1185">Reference proteome</keyword>
<dbReference type="PANTHER" id="PTHR43899:SF13">
    <property type="entry name" value="RH59310P"/>
    <property type="match status" value="1"/>
</dbReference>
<keyword evidence="3" id="KW-0812">Transmembrane</keyword>